<gene>
    <name evidence="2" type="ORF">BT62DRAFT_923507</name>
</gene>
<proteinExistence type="predicted"/>
<evidence type="ECO:0008006" key="4">
    <source>
        <dbReference type="Google" id="ProtNLM"/>
    </source>
</evidence>
<dbReference type="EMBL" id="MU250562">
    <property type="protein sequence ID" value="KAG7441290.1"/>
    <property type="molecule type" value="Genomic_DNA"/>
</dbReference>
<organism evidence="2 3">
    <name type="scientific">Guyanagaster necrorhizus</name>
    <dbReference type="NCBI Taxonomy" id="856835"/>
    <lineage>
        <taxon>Eukaryota</taxon>
        <taxon>Fungi</taxon>
        <taxon>Dikarya</taxon>
        <taxon>Basidiomycota</taxon>
        <taxon>Agaricomycotina</taxon>
        <taxon>Agaricomycetes</taxon>
        <taxon>Agaricomycetidae</taxon>
        <taxon>Agaricales</taxon>
        <taxon>Marasmiineae</taxon>
        <taxon>Physalacriaceae</taxon>
        <taxon>Guyanagaster</taxon>
    </lineage>
</organism>
<comment type="caution">
    <text evidence="2">The sequence shown here is derived from an EMBL/GenBank/DDBJ whole genome shotgun (WGS) entry which is preliminary data.</text>
</comment>
<protein>
    <recommendedName>
        <fullName evidence="4">Heterokaryon incompatibility domain-containing protein</fullName>
    </recommendedName>
</protein>
<accession>A0A9P8AMW0</accession>
<feature type="compositionally biased region" description="Acidic residues" evidence="1">
    <location>
        <begin position="41"/>
        <end position="50"/>
    </location>
</feature>
<evidence type="ECO:0000313" key="2">
    <source>
        <dbReference type="EMBL" id="KAG7441290.1"/>
    </source>
</evidence>
<sequence length="330" mass="37556">MKTSQQHVEIDLLENGKHFVVSIWNRMCSVLSTALTMADSSPDEASELDENQTANIPSESQEDIVQSSFSFHPERLSELSIVGSATAMINNHPAGDIAHSSDAFPSPGDYEFHLLVRMSRAYTGTKPAIPSSLGDTPSATLGVQGILDELNATLRMSCILDILTLSSFLKHCIKSDYDFGTAYGHLHWAWENDIYPEQPHEWTIQDRLCRNVKDCIDVWMAINGKEWPIRIPKDISLDLIWIKMLNLGAEYAWLDVLCYRQEGGPRDDLHVEEWKFNMHTLRCMYNKIQARPKVVIYLSRLGCPLSLKEGDLQCDQCWFRHAQTLQEIRD</sequence>
<dbReference type="Proteomes" id="UP000812287">
    <property type="component" value="Unassembled WGS sequence"/>
</dbReference>
<keyword evidence="3" id="KW-1185">Reference proteome</keyword>
<name>A0A9P8AMW0_9AGAR</name>
<feature type="region of interest" description="Disordered" evidence="1">
    <location>
        <begin position="41"/>
        <end position="62"/>
    </location>
</feature>
<reference evidence="2" key="1">
    <citation type="submission" date="2020-11" db="EMBL/GenBank/DDBJ databases">
        <title>Adaptations for nitrogen fixation in a non-lichenized fungal sporocarp promotes dispersal by wood-feeding termites.</title>
        <authorList>
            <consortium name="DOE Joint Genome Institute"/>
            <person name="Koch R.A."/>
            <person name="Yoon G."/>
            <person name="Arayal U."/>
            <person name="Lail K."/>
            <person name="Amirebrahimi M."/>
            <person name="Labutti K."/>
            <person name="Lipzen A."/>
            <person name="Riley R."/>
            <person name="Barry K."/>
            <person name="Henrissat B."/>
            <person name="Grigoriev I.V."/>
            <person name="Herr J.R."/>
            <person name="Aime M.C."/>
        </authorList>
    </citation>
    <scope>NUCLEOTIDE SEQUENCE</scope>
    <source>
        <strain evidence="2">MCA 3950</strain>
    </source>
</reference>
<dbReference type="GeneID" id="66106822"/>
<evidence type="ECO:0000313" key="3">
    <source>
        <dbReference type="Proteomes" id="UP000812287"/>
    </source>
</evidence>
<dbReference type="AlphaFoldDB" id="A0A9P8AMW0"/>
<dbReference type="OrthoDB" id="3057055at2759"/>
<evidence type="ECO:0000256" key="1">
    <source>
        <dbReference type="SAM" id="MobiDB-lite"/>
    </source>
</evidence>
<dbReference type="RefSeq" id="XP_043034790.1">
    <property type="nucleotide sequence ID" value="XM_043184525.1"/>
</dbReference>
<feature type="compositionally biased region" description="Polar residues" evidence="1">
    <location>
        <begin position="51"/>
        <end position="62"/>
    </location>
</feature>